<gene>
    <name evidence="6" type="ORF">BF93_16640</name>
</gene>
<dbReference type="InterPro" id="IPR011008">
    <property type="entry name" value="Dimeric_a/b-barrel"/>
</dbReference>
<organism evidence="6 7">
    <name type="scientific">Brachybacterium phenoliresistens</name>
    <dbReference type="NCBI Taxonomy" id="396014"/>
    <lineage>
        <taxon>Bacteria</taxon>
        <taxon>Bacillati</taxon>
        <taxon>Actinomycetota</taxon>
        <taxon>Actinomycetes</taxon>
        <taxon>Micrococcales</taxon>
        <taxon>Dermabacteraceae</taxon>
        <taxon>Brachybacterium</taxon>
    </lineage>
</organism>
<dbReference type="GO" id="GO:0043200">
    <property type="term" value="P:response to amino acid"/>
    <property type="evidence" value="ECO:0007669"/>
    <property type="project" value="TreeGrafter"/>
</dbReference>
<evidence type="ECO:0000256" key="3">
    <source>
        <dbReference type="ARBA" id="ARBA00023163"/>
    </source>
</evidence>
<keyword evidence="7" id="KW-1185">Reference proteome</keyword>
<evidence type="ECO:0000313" key="6">
    <source>
        <dbReference type="EMBL" id="EWS81435.1"/>
    </source>
</evidence>
<dbReference type="eggNOG" id="COG1522">
    <property type="taxonomic scope" value="Bacteria"/>
</dbReference>
<keyword evidence="3" id="KW-0804">Transcription</keyword>
<evidence type="ECO:0000256" key="1">
    <source>
        <dbReference type="ARBA" id="ARBA00023015"/>
    </source>
</evidence>
<reference evidence="6 7" key="1">
    <citation type="submission" date="2014-02" db="EMBL/GenBank/DDBJ databases">
        <title>Genome sequence of Brachybacterium phenoliresistens strain W13A50.</title>
        <authorList>
            <person name="Wang X."/>
        </authorList>
    </citation>
    <scope>NUCLEOTIDE SEQUENCE [LARGE SCALE GENOMIC DNA]</scope>
    <source>
        <strain evidence="6 7">W13A50</strain>
    </source>
</reference>
<dbReference type="STRING" id="396014.BF93_16640"/>
<sequence length="176" mass="19323">MHLDDVDRAIIDHLREEGRLSNVALAERVHLTPGPCLRRVQRLEAEGVILGYSADVAPEALGQSFEVILEVELTVYDAGTIAHFESTMAAFDEVVELYRLFGSPDYFIRVAVSDLPAYERFLTEEVITIPGIAKVFSRFAMKVLKSSRRTAPGVAAPDAPPRGSAVAVMARSPRRG</sequence>
<dbReference type="EMBL" id="JDYK01000007">
    <property type="protein sequence ID" value="EWS81435.1"/>
    <property type="molecule type" value="Genomic_DNA"/>
</dbReference>
<dbReference type="HOGENOM" id="CLU_091233_0_3_11"/>
<dbReference type="InterPro" id="IPR011991">
    <property type="entry name" value="ArsR-like_HTH"/>
</dbReference>
<dbReference type="Pfam" id="PF13412">
    <property type="entry name" value="HTH_24"/>
    <property type="match status" value="1"/>
</dbReference>
<dbReference type="SUPFAM" id="SSF46785">
    <property type="entry name" value="Winged helix' DNA-binding domain"/>
    <property type="match status" value="1"/>
</dbReference>
<dbReference type="SMART" id="SM00344">
    <property type="entry name" value="HTH_ASNC"/>
    <property type="match status" value="1"/>
</dbReference>
<evidence type="ECO:0000259" key="5">
    <source>
        <dbReference type="PROSITE" id="PS50956"/>
    </source>
</evidence>
<dbReference type="PRINTS" id="PR00033">
    <property type="entry name" value="HTHASNC"/>
</dbReference>
<keyword evidence="1" id="KW-0805">Transcription regulation</keyword>
<dbReference type="Gene3D" id="3.30.70.920">
    <property type="match status" value="1"/>
</dbReference>
<protein>
    <submittedName>
        <fullName evidence="6">ArsR family transcriptional regulator</fullName>
    </submittedName>
</protein>
<dbReference type="PANTHER" id="PTHR30154">
    <property type="entry name" value="LEUCINE-RESPONSIVE REGULATORY PROTEIN"/>
    <property type="match status" value="1"/>
</dbReference>
<proteinExistence type="predicted"/>
<dbReference type="PANTHER" id="PTHR30154:SF34">
    <property type="entry name" value="TRANSCRIPTIONAL REGULATOR AZLB"/>
    <property type="match status" value="1"/>
</dbReference>
<dbReference type="PROSITE" id="PS50956">
    <property type="entry name" value="HTH_ASNC_2"/>
    <property type="match status" value="1"/>
</dbReference>
<name>Z9JST2_9MICO</name>
<dbReference type="InterPro" id="IPR000485">
    <property type="entry name" value="AsnC-type_HTH_dom"/>
</dbReference>
<dbReference type="InterPro" id="IPR036390">
    <property type="entry name" value="WH_DNA-bd_sf"/>
</dbReference>
<dbReference type="GO" id="GO:0005829">
    <property type="term" value="C:cytosol"/>
    <property type="evidence" value="ECO:0007669"/>
    <property type="project" value="TreeGrafter"/>
</dbReference>
<dbReference type="CDD" id="cd00090">
    <property type="entry name" value="HTH_ARSR"/>
    <property type="match status" value="1"/>
</dbReference>
<evidence type="ECO:0000313" key="7">
    <source>
        <dbReference type="Proteomes" id="UP000023067"/>
    </source>
</evidence>
<dbReference type="SUPFAM" id="SSF54909">
    <property type="entry name" value="Dimeric alpha+beta barrel"/>
    <property type="match status" value="1"/>
</dbReference>
<keyword evidence="2" id="KW-0238">DNA-binding</keyword>
<dbReference type="Gene3D" id="1.10.10.10">
    <property type="entry name" value="Winged helix-like DNA-binding domain superfamily/Winged helix DNA-binding domain"/>
    <property type="match status" value="1"/>
</dbReference>
<accession>Z9JST2</accession>
<feature type="region of interest" description="Disordered" evidence="4">
    <location>
        <begin position="151"/>
        <end position="176"/>
    </location>
</feature>
<evidence type="ECO:0000256" key="2">
    <source>
        <dbReference type="ARBA" id="ARBA00023125"/>
    </source>
</evidence>
<dbReference type="PATRIC" id="fig|396014.3.peg.1672"/>
<dbReference type="RefSeq" id="WP_084148392.1">
    <property type="nucleotide sequence ID" value="NZ_KK069992.1"/>
</dbReference>
<dbReference type="Pfam" id="PF01037">
    <property type="entry name" value="AsnC_trans_reg"/>
    <property type="match status" value="1"/>
</dbReference>
<dbReference type="AlphaFoldDB" id="Z9JST2"/>
<comment type="caution">
    <text evidence="6">The sequence shown here is derived from an EMBL/GenBank/DDBJ whole genome shotgun (WGS) entry which is preliminary data.</text>
</comment>
<dbReference type="GO" id="GO:0043565">
    <property type="term" value="F:sequence-specific DNA binding"/>
    <property type="evidence" value="ECO:0007669"/>
    <property type="project" value="InterPro"/>
</dbReference>
<feature type="domain" description="HTH asnC-type" evidence="5">
    <location>
        <begin position="3"/>
        <end position="64"/>
    </location>
</feature>
<dbReference type="Proteomes" id="UP000023067">
    <property type="component" value="Unassembled WGS sequence"/>
</dbReference>
<evidence type="ECO:0000256" key="4">
    <source>
        <dbReference type="SAM" id="MobiDB-lite"/>
    </source>
</evidence>
<dbReference type="InterPro" id="IPR036388">
    <property type="entry name" value="WH-like_DNA-bd_sf"/>
</dbReference>
<dbReference type="InterPro" id="IPR019887">
    <property type="entry name" value="Tscrpt_reg_AsnC/Lrp_C"/>
</dbReference>
<dbReference type="InterPro" id="IPR019888">
    <property type="entry name" value="Tscrpt_reg_AsnC-like"/>
</dbReference>